<dbReference type="KEGG" id="fli:Fleli_2587"/>
<protein>
    <submittedName>
        <fullName evidence="1">Uncharacterized protein</fullName>
    </submittedName>
</protein>
<dbReference type="HOGENOM" id="CLU_1308611_0_0_10"/>
<dbReference type="STRING" id="880071.Fleli_2587"/>
<proteinExistence type="predicted"/>
<evidence type="ECO:0000313" key="2">
    <source>
        <dbReference type="Proteomes" id="UP000006054"/>
    </source>
</evidence>
<dbReference type="PROSITE" id="PS51257">
    <property type="entry name" value="PROKAR_LIPOPROTEIN"/>
    <property type="match status" value="1"/>
</dbReference>
<dbReference type="Proteomes" id="UP000006054">
    <property type="component" value="Chromosome"/>
</dbReference>
<accession>I4ALW5</accession>
<gene>
    <name evidence="1" type="ordered locus">Fleli_2587</name>
</gene>
<organism evidence="1 2">
    <name type="scientific">Bernardetia litoralis (strain ATCC 23117 / DSM 6794 / NBRC 15988 / NCIMB 1366 / Fx l1 / Sio-4)</name>
    <name type="common">Flexibacter litoralis</name>
    <dbReference type="NCBI Taxonomy" id="880071"/>
    <lineage>
        <taxon>Bacteria</taxon>
        <taxon>Pseudomonadati</taxon>
        <taxon>Bacteroidota</taxon>
        <taxon>Cytophagia</taxon>
        <taxon>Cytophagales</taxon>
        <taxon>Bernardetiaceae</taxon>
        <taxon>Bernardetia</taxon>
    </lineage>
</organism>
<dbReference type="EMBL" id="CP003345">
    <property type="protein sequence ID" value="AFM04950.1"/>
    <property type="molecule type" value="Genomic_DNA"/>
</dbReference>
<name>I4ALW5_BERLS</name>
<reference evidence="2" key="1">
    <citation type="submission" date="2012-06" db="EMBL/GenBank/DDBJ databases">
        <title>The complete genome of Flexibacter litoralis DSM 6794.</title>
        <authorList>
            <person name="Lucas S."/>
            <person name="Copeland A."/>
            <person name="Lapidus A."/>
            <person name="Glavina del Rio T."/>
            <person name="Dalin E."/>
            <person name="Tice H."/>
            <person name="Bruce D."/>
            <person name="Goodwin L."/>
            <person name="Pitluck S."/>
            <person name="Peters L."/>
            <person name="Ovchinnikova G."/>
            <person name="Lu M."/>
            <person name="Kyrpides N."/>
            <person name="Mavromatis K."/>
            <person name="Ivanova N."/>
            <person name="Brettin T."/>
            <person name="Detter J.C."/>
            <person name="Han C."/>
            <person name="Larimer F."/>
            <person name="Land M."/>
            <person name="Hauser L."/>
            <person name="Markowitz V."/>
            <person name="Cheng J.-F."/>
            <person name="Hugenholtz P."/>
            <person name="Woyke T."/>
            <person name="Wu D."/>
            <person name="Spring S."/>
            <person name="Lang E."/>
            <person name="Kopitz M."/>
            <person name="Brambilla E."/>
            <person name="Klenk H.-P."/>
            <person name="Eisen J.A."/>
        </authorList>
    </citation>
    <scope>NUCLEOTIDE SEQUENCE [LARGE SCALE GENOMIC DNA]</scope>
    <source>
        <strain evidence="2">ATCC 23117 / DSM 6794 / NBRC 15988 / NCIMB 1366 / Sio-4</strain>
    </source>
</reference>
<sequence length="199" mass="22921">MKIILYFLLIISFSSCEEIICDSNQTDLANEWTALPTETIRFIPSIERDIIEFRISDIVRLGTANDCYSSYETRSVFGQDTITNTYLRGITYEIVASKNDVNINYWFLPASPVFTGVTNPDIQKIGCLSLIRNSDCNDEKDERNEIGDFTINGIPHKDVIELKENRRTGKEKEVKKILVNKKGILQIEFYDGEVWSRIF</sequence>
<dbReference type="AlphaFoldDB" id="I4ALW5"/>
<evidence type="ECO:0000313" key="1">
    <source>
        <dbReference type="EMBL" id="AFM04950.1"/>
    </source>
</evidence>
<keyword evidence="2" id="KW-1185">Reference proteome</keyword>
<dbReference type="OrthoDB" id="883587at2"/>
<dbReference type="RefSeq" id="WP_014798387.1">
    <property type="nucleotide sequence ID" value="NC_018018.1"/>
</dbReference>